<evidence type="ECO:0000256" key="7">
    <source>
        <dbReference type="HAMAP-Rule" id="MF_00178"/>
    </source>
</evidence>
<dbReference type="PANTHER" id="PTHR21058:SF0">
    <property type="entry name" value="6,7-DIMETHYL-8-RIBITYLLUMAZINE SYNTHASE"/>
    <property type="match status" value="1"/>
</dbReference>
<dbReference type="InterPro" id="IPR036467">
    <property type="entry name" value="LS/RS_sf"/>
</dbReference>
<dbReference type="EMBL" id="BSUN01000001">
    <property type="protein sequence ID" value="GMA37641.1"/>
    <property type="molecule type" value="Genomic_DNA"/>
</dbReference>
<protein>
    <recommendedName>
        <fullName evidence="3 7">6,7-dimethyl-8-ribityllumazine synthase</fullName>
        <shortName evidence="7">DMRL synthase</shortName>
        <shortName evidence="7">LS</shortName>
        <shortName evidence="7">Lumazine synthase</shortName>
        <ecNumber evidence="3 7">2.5.1.78</ecNumber>
    </recommendedName>
</protein>
<keyword evidence="5 7" id="KW-0808">Transferase</keyword>
<dbReference type="HAMAP" id="MF_00178">
    <property type="entry name" value="Lumazine_synth"/>
    <property type="match status" value="1"/>
</dbReference>
<proteinExistence type="inferred from homology"/>
<feature type="binding site" evidence="7">
    <location>
        <begin position="79"/>
        <end position="81"/>
    </location>
    <ligand>
        <name>5-amino-6-(D-ribitylamino)uracil</name>
        <dbReference type="ChEBI" id="CHEBI:15934"/>
    </ligand>
</feature>
<name>A0ABQ6IJR4_9MICO</name>
<evidence type="ECO:0000256" key="2">
    <source>
        <dbReference type="ARBA" id="ARBA00007424"/>
    </source>
</evidence>
<dbReference type="Gene3D" id="3.40.50.960">
    <property type="entry name" value="Lumazine/riboflavin synthase"/>
    <property type="match status" value="1"/>
</dbReference>
<dbReference type="EC" id="2.5.1.78" evidence="3 7"/>
<comment type="catalytic activity">
    <reaction evidence="6 7">
        <text>(2S)-2-hydroxy-3-oxobutyl phosphate + 5-amino-6-(D-ribitylamino)uracil = 6,7-dimethyl-8-(1-D-ribityl)lumazine + phosphate + 2 H2O + H(+)</text>
        <dbReference type="Rhea" id="RHEA:26152"/>
        <dbReference type="ChEBI" id="CHEBI:15377"/>
        <dbReference type="ChEBI" id="CHEBI:15378"/>
        <dbReference type="ChEBI" id="CHEBI:15934"/>
        <dbReference type="ChEBI" id="CHEBI:43474"/>
        <dbReference type="ChEBI" id="CHEBI:58201"/>
        <dbReference type="ChEBI" id="CHEBI:58830"/>
        <dbReference type="EC" id="2.5.1.78"/>
    </reaction>
</comment>
<keyword evidence="4 7" id="KW-0686">Riboflavin biosynthesis</keyword>
<comment type="similarity">
    <text evidence="2 7">Belongs to the DMRL synthase family.</text>
</comment>
<dbReference type="Pfam" id="PF00885">
    <property type="entry name" value="DMRL_synthase"/>
    <property type="match status" value="1"/>
</dbReference>
<feature type="binding site" evidence="7">
    <location>
        <begin position="84"/>
        <end position="85"/>
    </location>
    <ligand>
        <name>(2S)-2-hydroxy-3-oxobutyl phosphate</name>
        <dbReference type="ChEBI" id="CHEBI:58830"/>
    </ligand>
</feature>
<dbReference type="RefSeq" id="WP_284329209.1">
    <property type="nucleotide sequence ID" value="NZ_BSUN01000001.1"/>
</dbReference>
<feature type="active site" description="Proton donor" evidence="7">
    <location>
        <position position="87"/>
    </location>
</feature>
<dbReference type="SUPFAM" id="SSF52121">
    <property type="entry name" value="Lumazine synthase"/>
    <property type="match status" value="1"/>
</dbReference>
<evidence type="ECO:0000256" key="5">
    <source>
        <dbReference type="ARBA" id="ARBA00022679"/>
    </source>
</evidence>
<dbReference type="CDD" id="cd09209">
    <property type="entry name" value="Lumazine_synthase-I"/>
    <property type="match status" value="1"/>
</dbReference>
<feature type="binding site" evidence="7">
    <location>
        <position position="126"/>
    </location>
    <ligand>
        <name>(2S)-2-hydroxy-3-oxobutyl phosphate</name>
        <dbReference type="ChEBI" id="CHEBI:58830"/>
    </ligand>
</feature>
<dbReference type="Proteomes" id="UP001157125">
    <property type="component" value="Unassembled WGS sequence"/>
</dbReference>
<feature type="binding site" evidence="7">
    <location>
        <begin position="56"/>
        <end position="58"/>
    </location>
    <ligand>
        <name>5-amino-6-(D-ribitylamino)uracil</name>
        <dbReference type="ChEBI" id="CHEBI:15934"/>
    </ligand>
</feature>
<gene>
    <name evidence="7 8" type="primary">ribH</name>
    <name evidence="8" type="ORF">GCM10025876_38450</name>
</gene>
<comment type="function">
    <text evidence="7">Catalyzes the formation of 6,7-dimethyl-8-ribityllumazine by condensation of 5-amino-6-(D-ribitylamino)uracil with 3,4-dihydroxy-2-butanone 4-phosphate. This is the penultimate step in the biosynthesis of riboflavin.</text>
</comment>
<dbReference type="InterPro" id="IPR034964">
    <property type="entry name" value="LS"/>
</dbReference>
<keyword evidence="9" id="KW-1185">Reference proteome</keyword>
<evidence type="ECO:0000313" key="8">
    <source>
        <dbReference type="EMBL" id="GMA37641.1"/>
    </source>
</evidence>
<reference evidence="9" key="1">
    <citation type="journal article" date="2019" name="Int. J. Syst. Evol. Microbiol.">
        <title>The Global Catalogue of Microorganisms (GCM) 10K type strain sequencing project: providing services to taxonomists for standard genome sequencing and annotation.</title>
        <authorList>
            <consortium name="The Broad Institute Genomics Platform"/>
            <consortium name="The Broad Institute Genome Sequencing Center for Infectious Disease"/>
            <person name="Wu L."/>
            <person name="Ma J."/>
        </authorList>
    </citation>
    <scope>NUCLEOTIDE SEQUENCE [LARGE SCALE GENOMIC DNA]</scope>
    <source>
        <strain evidence="9">NBRC 112299</strain>
    </source>
</reference>
<dbReference type="PANTHER" id="PTHR21058">
    <property type="entry name" value="6,7-DIMETHYL-8-RIBITYLLUMAZINE SYNTHASE DMRL SYNTHASE LUMAZINE SYNTHASE"/>
    <property type="match status" value="1"/>
</dbReference>
<feature type="binding site" evidence="7">
    <location>
        <position position="25"/>
    </location>
    <ligand>
        <name>5-amino-6-(D-ribitylamino)uracil</name>
        <dbReference type="ChEBI" id="CHEBI:15934"/>
    </ligand>
</feature>
<dbReference type="InterPro" id="IPR002180">
    <property type="entry name" value="LS/RS"/>
</dbReference>
<evidence type="ECO:0000256" key="6">
    <source>
        <dbReference type="ARBA" id="ARBA00048785"/>
    </source>
</evidence>
<evidence type="ECO:0000256" key="4">
    <source>
        <dbReference type="ARBA" id="ARBA00022619"/>
    </source>
</evidence>
<evidence type="ECO:0000256" key="1">
    <source>
        <dbReference type="ARBA" id="ARBA00004917"/>
    </source>
</evidence>
<organism evidence="8 9">
    <name type="scientific">Demequina litorisediminis</name>
    <dbReference type="NCBI Taxonomy" id="1849022"/>
    <lineage>
        <taxon>Bacteria</taxon>
        <taxon>Bacillati</taxon>
        <taxon>Actinomycetota</taxon>
        <taxon>Actinomycetes</taxon>
        <taxon>Micrococcales</taxon>
        <taxon>Demequinaceae</taxon>
        <taxon>Demequina</taxon>
    </lineage>
</organism>
<sequence>MSGDGAPALEVDGRGLKVEIVASLWHTDVMNGLVNGAVRAAQAAGAEYRVTRVAGAFEPTVVAEHLARKGADAIVALGVVVQGETPHFEYVCASATDGLTDVARNHAVPVGFGLLTVDDVQQALDRAGLEDSKEDKGAEAVEAALSTALLLRAL</sequence>
<evidence type="ECO:0000256" key="3">
    <source>
        <dbReference type="ARBA" id="ARBA00012664"/>
    </source>
</evidence>
<accession>A0ABQ6IJR4</accession>
<evidence type="ECO:0000313" key="9">
    <source>
        <dbReference type="Proteomes" id="UP001157125"/>
    </source>
</evidence>
<dbReference type="NCBIfam" id="TIGR00114">
    <property type="entry name" value="lumazine-synth"/>
    <property type="match status" value="1"/>
</dbReference>
<comment type="pathway">
    <text evidence="1 7">Cofactor biosynthesis; riboflavin biosynthesis; riboflavin from 2-hydroxy-3-oxobutyl phosphate and 5-amino-6-(D-ribitylamino)uracil: step 1/2.</text>
</comment>
<comment type="caution">
    <text evidence="8">The sequence shown here is derived from an EMBL/GenBank/DDBJ whole genome shotgun (WGS) entry which is preliminary data.</text>
</comment>
<feature type="binding site" evidence="7">
    <location>
        <position position="112"/>
    </location>
    <ligand>
        <name>5-amino-6-(D-ribitylamino)uracil</name>
        <dbReference type="ChEBI" id="CHEBI:15934"/>
    </ligand>
</feature>